<comment type="function">
    <text evidence="7">Thiolesterase that catalyzes the hydrolysis of S-D-lactoyl-glutathione to form glutathione and D-lactic acid.</text>
</comment>
<dbReference type="SUPFAM" id="SSF56281">
    <property type="entry name" value="Metallo-hydrolase/oxidoreductase"/>
    <property type="match status" value="1"/>
</dbReference>
<dbReference type="Proteomes" id="UP000185999">
    <property type="component" value="Unassembled WGS sequence"/>
</dbReference>
<dbReference type="PIRSF" id="PIRSF005457">
    <property type="entry name" value="Glx"/>
    <property type="match status" value="1"/>
</dbReference>
<dbReference type="InterPro" id="IPR017782">
    <property type="entry name" value="Hydroxyacylglutathione_Hdrlase"/>
</dbReference>
<evidence type="ECO:0000259" key="8">
    <source>
        <dbReference type="SMART" id="SM00849"/>
    </source>
</evidence>
<dbReference type="SMART" id="SM00849">
    <property type="entry name" value="Lactamase_B"/>
    <property type="match status" value="1"/>
</dbReference>
<feature type="binding site" evidence="7">
    <location>
        <position position="60"/>
    </location>
    <ligand>
        <name>Zn(2+)</name>
        <dbReference type="ChEBI" id="CHEBI:29105"/>
        <label>2</label>
    </ligand>
</feature>
<dbReference type="AlphaFoldDB" id="A0A1N7K0C1"/>
<evidence type="ECO:0000313" key="9">
    <source>
        <dbReference type="EMBL" id="SIS55043.1"/>
    </source>
</evidence>
<dbReference type="GO" id="GO:0046872">
    <property type="term" value="F:metal ion binding"/>
    <property type="evidence" value="ECO:0007669"/>
    <property type="project" value="UniProtKB-KW"/>
</dbReference>
<name>A0A1N7K0C1_9GAMM</name>
<feature type="binding site" evidence="7">
    <location>
        <position position="131"/>
    </location>
    <ligand>
        <name>Zn(2+)</name>
        <dbReference type="ChEBI" id="CHEBI:29105"/>
        <label>2</label>
    </ligand>
</feature>
<comment type="subunit">
    <text evidence="7">Monomer.</text>
</comment>
<evidence type="ECO:0000256" key="7">
    <source>
        <dbReference type="HAMAP-Rule" id="MF_01374"/>
    </source>
</evidence>
<dbReference type="RefSeq" id="WP_054340960.1">
    <property type="nucleotide sequence ID" value="NZ_FTOE01000002.1"/>
</dbReference>
<dbReference type="EMBL" id="FTOE01000002">
    <property type="protein sequence ID" value="SIS55043.1"/>
    <property type="molecule type" value="Genomic_DNA"/>
</dbReference>
<dbReference type="InterPro" id="IPR036866">
    <property type="entry name" value="RibonucZ/Hydroxyglut_hydro"/>
</dbReference>
<dbReference type="CDD" id="cd07723">
    <property type="entry name" value="hydroxyacylglutathione_hydrolase_MBL-fold"/>
    <property type="match status" value="1"/>
</dbReference>
<gene>
    <name evidence="7" type="primary">gloB</name>
    <name evidence="9" type="ORF">SAMN05421760_102118</name>
</gene>
<comment type="catalytic activity">
    <reaction evidence="1 7">
        <text>an S-(2-hydroxyacyl)glutathione + H2O = a 2-hydroxy carboxylate + glutathione + H(+)</text>
        <dbReference type="Rhea" id="RHEA:21864"/>
        <dbReference type="ChEBI" id="CHEBI:15377"/>
        <dbReference type="ChEBI" id="CHEBI:15378"/>
        <dbReference type="ChEBI" id="CHEBI:57925"/>
        <dbReference type="ChEBI" id="CHEBI:58896"/>
        <dbReference type="ChEBI" id="CHEBI:71261"/>
        <dbReference type="EC" id="3.1.2.6"/>
    </reaction>
</comment>
<evidence type="ECO:0000256" key="2">
    <source>
        <dbReference type="ARBA" id="ARBA00004963"/>
    </source>
</evidence>
<comment type="cofactor">
    <cofactor evidence="7">
        <name>Zn(2+)</name>
        <dbReference type="ChEBI" id="CHEBI:29105"/>
    </cofactor>
    <text evidence="7">Binds 2 Zn(2+) ions per subunit.</text>
</comment>
<evidence type="ECO:0000256" key="1">
    <source>
        <dbReference type="ARBA" id="ARBA00001623"/>
    </source>
</evidence>
<keyword evidence="4 7" id="KW-0479">Metal-binding</keyword>
<dbReference type="Pfam" id="PF16123">
    <property type="entry name" value="HAGH_C"/>
    <property type="match status" value="1"/>
</dbReference>
<keyword evidence="10" id="KW-1185">Reference proteome</keyword>
<sequence>MLKVTPLAVLQDNYIWLIQDTNSDSVAVVDPGDGATVHAYLEKHNLTLSNIFITHHHLDHTQGIPELVSHYRPTVFGPRDSEVEGITHFIGEGDEISLFGHKVNVIAAPGHTLDHLLYLIDSKIFHLFCGDTLFSAGCGKLLEGTPQEMFHTLQKIKKLPTNTLIYPAHEYSMSNLKFAKKVEPSNADITRIYQIYSNKVNSGQSTLPSDIQTELLINPFLRTNNSEIVNAIEKRYSTNIETEIQTFTALRAWKDSY</sequence>
<dbReference type="HAMAP" id="MF_01374">
    <property type="entry name" value="Glyoxalase_2"/>
    <property type="match status" value="1"/>
</dbReference>
<organism evidence="9 10">
    <name type="scientific">Neptunomonas antarctica</name>
    <dbReference type="NCBI Taxonomy" id="619304"/>
    <lineage>
        <taxon>Bacteria</taxon>
        <taxon>Pseudomonadati</taxon>
        <taxon>Pseudomonadota</taxon>
        <taxon>Gammaproteobacteria</taxon>
        <taxon>Oceanospirillales</taxon>
        <taxon>Oceanospirillaceae</taxon>
        <taxon>Neptunomonas</taxon>
    </lineage>
</organism>
<comment type="similarity">
    <text evidence="3 7">Belongs to the metallo-beta-lactamase superfamily. Glyoxalase II family.</text>
</comment>
<keyword evidence="6 7" id="KW-0862">Zinc</keyword>
<evidence type="ECO:0000313" key="10">
    <source>
        <dbReference type="Proteomes" id="UP000185999"/>
    </source>
</evidence>
<dbReference type="Gene3D" id="3.60.15.10">
    <property type="entry name" value="Ribonuclease Z/Hydroxyacylglutathione hydrolase-like"/>
    <property type="match status" value="1"/>
</dbReference>
<dbReference type="EC" id="3.1.2.6" evidence="7"/>
<dbReference type="InterPro" id="IPR035680">
    <property type="entry name" value="Clx_II_MBL"/>
</dbReference>
<dbReference type="OrthoDB" id="9802248at2"/>
<dbReference type="InterPro" id="IPR050110">
    <property type="entry name" value="Glyoxalase_II_hydrolase"/>
</dbReference>
<dbReference type="GO" id="GO:0019243">
    <property type="term" value="P:methylglyoxal catabolic process to D-lactate via S-lactoyl-glutathione"/>
    <property type="evidence" value="ECO:0007669"/>
    <property type="project" value="UniProtKB-UniRule"/>
</dbReference>
<reference evidence="10" key="1">
    <citation type="submission" date="2017-01" db="EMBL/GenBank/DDBJ databases">
        <authorList>
            <person name="Varghese N."/>
            <person name="Submissions S."/>
        </authorList>
    </citation>
    <scope>NUCLEOTIDE SEQUENCE [LARGE SCALE GENOMIC DNA]</scope>
    <source>
        <strain evidence="10">DSM 22306</strain>
    </source>
</reference>
<feature type="domain" description="Metallo-beta-lactamase" evidence="8">
    <location>
        <begin position="12"/>
        <end position="169"/>
    </location>
</feature>
<evidence type="ECO:0000256" key="6">
    <source>
        <dbReference type="ARBA" id="ARBA00022833"/>
    </source>
</evidence>
<dbReference type="InterPro" id="IPR001279">
    <property type="entry name" value="Metallo-B-lactamas"/>
</dbReference>
<dbReference type="STRING" id="619304.SAMN05421760_102118"/>
<keyword evidence="5 7" id="KW-0378">Hydrolase</keyword>
<proteinExistence type="inferred from homology"/>
<dbReference type="GO" id="GO:0004416">
    <property type="term" value="F:hydroxyacylglutathione hydrolase activity"/>
    <property type="evidence" value="ECO:0007669"/>
    <property type="project" value="UniProtKB-UniRule"/>
</dbReference>
<evidence type="ECO:0000256" key="3">
    <source>
        <dbReference type="ARBA" id="ARBA00006759"/>
    </source>
</evidence>
<feature type="binding site" evidence="7">
    <location>
        <position position="131"/>
    </location>
    <ligand>
        <name>Zn(2+)</name>
        <dbReference type="ChEBI" id="CHEBI:29105"/>
        <label>1</label>
    </ligand>
</feature>
<feature type="binding site" evidence="7">
    <location>
        <position position="169"/>
    </location>
    <ligand>
        <name>Zn(2+)</name>
        <dbReference type="ChEBI" id="CHEBI:29105"/>
        <label>2</label>
    </ligand>
</feature>
<dbReference type="PANTHER" id="PTHR43705">
    <property type="entry name" value="HYDROXYACYLGLUTATHIONE HYDROLASE"/>
    <property type="match status" value="1"/>
</dbReference>
<comment type="pathway">
    <text evidence="2 7">Secondary metabolite metabolism; methylglyoxal degradation; (R)-lactate from methylglyoxal: step 2/2.</text>
</comment>
<feature type="binding site" evidence="7">
    <location>
        <position position="57"/>
    </location>
    <ligand>
        <name>Zn(2+)</name>
        <dbReference type="ChEBI" id="CHEBI:29105"/>
        <label>1</label>
    </ligand>
</feature>
<dbReference type="UniPathway" id="UPA00619">
    <property type="reaction ID" value="UER00676"/>
</dbReference>
<dbReference type="InterPro" id="IPR032282">
    <property type="entry name" value="HAGH_C"/>
</dbReference>
<evidence type="ECO:0000256" key="4">
    <source>
        <dbReference type="ARBA" id="ARBA00022723"/>
    </source>
</evidence>
<dbReference type="PANTHER" id="PTHR43705:SF1">
    <property type="entry name" value="HYDROXYACYLGLUTATHIONE HYDROLASE GLOB"/>
    <property type="match status" value="1"/>
</dbReference>
<feature type="binding site" evidence="7">
    <location>
        <position position="59"/>
    </location>
    <ligand>
        <name>Zn(2+)</name>
        <dbReference type="ChEBI" id="CHEBI:29105"/>
        <label>2</label>
    </ligand>
</feature>
<feature type="binding site" evidence="7">
    <location>
        <position position="55"/>
    </location>
    <ligand>
        <name>Zn(2+)</name>
        <dbReference type="ChEBI" id="CHEBI:29105"/>
        <label>1</label>
    </ligand>
</feature>
<protein>
    <recommendedName>
        <fullName evidence="7">Hydroxyacylglutathione hydrolase</fullName>
        <ecNumber evidence="7">3.1.2.6</ecNumber>
    </recommendedName>
    <alternativeName>
        <fullName evidence="7">Glyoxalase II</fullName>
        <shortName evidence="7">Glx II</shortName>
    </alternativeName>
</protein>
<dbReference type="NCBIfam" id="TIGR03413">
    <property type="entry name" value="GSH_gloB"/>
    <property type="match status" value="1"/>
</dbReference>
<feature type="binding site" evidence="7">
    <location>
        <position position="111"/>
    </location>
    <ligand>
        <name>Zn(2+)</name>
        <dbReference type="ChEBI" id="CHEBI:29105"/>
        <label>1</label>
    </ligand>
</feature>
<evidence type="ECO:0000256" key="5">
    <source>
        <dbReference type="ARBA" id="ARBA00022801"/>
    </source>
</evidence>
<accession>A0A1N7K0C1</accession>
<dbReference type="Pfam" id="PF00753">
    <property type="entry name" value="Lactamase_B"/>
    <property type="match status" value="1"/>
</dbReference>